<evidence type="ECO:0000259" key="19">
    <source>
        <dbReference type="PROSITE" id="PS50280"/>
    </source>
</evidence>
<dbReference type="CDD" id="cd00201">
    <property type="entry name" value="WW"/>
    <property type="match status" value="1"/>
</dbReference>
<dbReference type="GO" id="GO:0030154">
    <property type="term" value="P:cell differentiation"/>
    <property type="evidence" value="ECO:0007669"/>
    <property type="project" value="UniProtKB-KW"/>
</dbReference>
<evidence type="ECO:0000259" key="18">
    <source>
        <dbReference type="PROSITE" id="PS50020"/>
    </source>
</evidence>
<dbReference type="FunFam" id="2.170.270.10:FF:000016">
    <property type="entry name" value="Histone-lysine N-methyltransferase"/>
    <property type="match status" value="1"/>
</dbReference>
<feature type="compositionally biased region" description="Low complexity" evidence="17">
    <location>
        <begin position="509"/>
        <end position="530"/>
    </location>
</feature>
<evidence type="ECO:0000256" key="4">
    <source>
        <dbReference type="ARBA" id="ARBA00022454"/>
    </source>
</evidence>
<feature type="compositionally biased region" description="Polar residues" evidence="17">
    <location>
        <begin position="571"/>
        <end position="596"/>
    </location>
</feature>
<keyword evidence="13" id="KW-0156">Chromatin regulator</keyword>
<feature type="compositionally biased region" description="Pro residues" evidence="17">
    <location>
        <begin position="1485"/>
        <end position="1494"/>
    </location>
</feature>
<evidence type="ECO:0000256" key="12">
    <source>
        <dbReference type="ARBA" id="ARBA00022833"/>
    </source>
</evidence>
<dbReference type="PROSITE" id="PS50020">
    <property type="entry name" value="WW_DOMAIN_2"/>
    <property type="match status" value="1"/>
</dbReference>
<evidence type="ECO:0000256" key="5">
    <source>
        <dbReference type="ARBA" id="ARBA00022473"/>
    </source>
</evidence>
<dbReference type="GO" id="GO:0005694">
    <property type="term" value="C:chromosome"/>
    <property type="evidence" value="ECO:0007669"/>
    <property type="project" value="UniProtKB-SubCell"/>
</dbReference>
<feature type="compositionally biased region" description="Acidic residues" evidence="17">
    <location>
        <begin position="999"/>
        <end position="1020"/>
    </location>
</feature>
<feature type="region of interest" description="Disordered" evidence="17">
    <location>
        <begin position="1456"/>
        <end position="1498"/>
    </location>
</feature>
<evidence type="ECO:0000259" key="21">
    <source>
        <dbReference type="PROSITE" id="PS51215"/>
    </source>
</evidence>
<keyword evidence="22" id="KW-1185">Reference proteome</keyword>
<dbReference type="InterPro" id="IPR042294">
    <property type="entry name" value="SETD2_animal"/>
</dbReference>
<dbReference type="GO" id="GO:0140955">
    <property type="term" value="F:histone H3K36 trimethyltransferase activity"/>
    <property type="evidence" value="ECO:0007669"/>
    <property type="project" value="UniProtKB-EC"/>
</dbReference>
<dbReference type="Pfam" id="PF08236">
    <property type="entry name" value="SRI"/>
    <property type="match status" value="1"/>
</dbReference>
<dbReference type="Pfam" id="PF17907">
    <property type="entry name" value="AWS"/>
    <property type="match status" value="1"/>
</dbReference>
<dbReference type="InterPro" id="IPR038190">
    <property type="entry name" value="SRI_sf"/>
</dbReference>
<feature type="region of interest" description="Disordered" evidence="17">
    <location>
        <begin position="445"/>
        <end position="609"/>
    </location>
</feature>
<keyword evidence="10" id="KW-0479">Metal-binding</keyword>
<keyword evidence="14" id="KW-0805">Transcription regulation</keyword>
<dbReference type="PROSITE" id="PS51215">
    <property type="entry name" value="AWS"/>
    <property type="match status" value="1"/>
</dbReference>
<dbReference type="SMART" id="SM00508">
    <property type="entry name" value="PostSET"/>
    <property type="match status" value="1"/>
</dbReference>
<dbReference type="InterPro" id="IPR003616">
    <property type="entry name" value="Post-SET_dom"/>
</dbReference>
<accession>A0AAJ6YXF2</accession>
<feature type="compositionally biased region" description="Basic and acidic residues" evidence="17">
    <location>
        <begin position="1185"/>
        <end position="1206"/>
    </location>
</feature>
<feature type="compositionally biased region" description="Basic residues" evidence="17">
    <location>
        <begin position="1639"/>
        <end position="1657"/>
    </location>
</feature>
<evidence type="ECO:0000256" key="13">
    <source>
        <dbReference type="ARBA" id="ARBA00022853"/>
    </source>
</evidence>
<dbReference type="Pfam" id="PF00856">
    <property type="entry name" value="SET"/>
    <property type="match status" value="1"/>
</dbReference>
<feature type="domain" description="Post-SET" evidence="20">
    <location>
        <begin position="966"/>
        <end position="982"/>
    </location>
</feature>
<reference evidence="23" key="1">
    <citation type="submission" date="2025-08" db="UniProtKB">
        <authorList>
            <consortium name="RefSeq"/>
        </authorList>
    </citation>
    <scope>IDENTIFICATION</scope>
</reference>
<keyword evidence="12" id="KW-0862">Zinc</keyword>
<feature type="compositionally biased region" description="Basic and acidic residues" evidence="17">
    <location>
        <begin position="1464"/>
        <end position="1482"/>
    </location>
</feature>
<evidence type="ECO:0000256" key="14">
    <source>
        <dbReference type="ARBA" id="ARBA00023015"/>
    </source>
</evidence>
<dbReference type="Gene3D" id="2.20.70.10">
    <property type="match status" value="1"/>
</dbReference>
<dbReference type="InterPro" id="IPR044437">
    <property type="entry name" value="SETD2/Set2_SET"/>
</dbReference>
<dbReference type="GO" id="GO:0032259">
    <property type="term" value="P:methylation"/>
    <property type="evidence" value="ECO:0007669"/>
    <property type="project" value="UniProtKB-KW"/>
</dbReference>
<feature type="region of interest" description="Disordered" evidence="17">
    <location>
        <begin position="1637"/>
        <end position="1668"/>
    </location>
</feature>
<proteinExistence type="predicted"/>
<feature type="compositionally biased region" description="Basic and acidic residues" evidence="17">
    <location>
        <begin position="1251"/>
        <end position="1319"/>
    </location>
</feature>
<dbReference type="Pfam" id="PF00397">
    <property type="entry name" value="WW"/>
    <property type="match status" value="1"/>
</dbReference>
<dbReference type="SMART" id="SM00456">
    <property type="entry name" value="WW"/>
    <property type="match status" value="1"/>
</dbReference>
<protein>
    <recommendedName>
        <fullName evidence="3">[histone H3]-lysine(36) N-trimethyltransferase</fullName>
        <ecNumber evidence="3">2.1.1.359</ecNumber>
    </recommendedName>
</protein>
<dbReference type="PANTHER" id="PTHR46711:SF1">
    <property type="entry name" value="HISTONE-LYSINE N-METHYLTRANSFERASE SETD2"/>
    <property type="match status" value="1"/>
</dbReference>
<dbReference type="Gene3D" id="2.170.270.10">
    <property type="entry name" value="SET domain"/>
    <property type="match status" value="1"/>
</dbReference>
<dbReference type="EC" id="2.1.1.359" evidence="3"/>
<gene>
    <name evidence="23" type="primary">LOC105368748</name>
</gene>
<evidence type="ECO:0000256" key="1">
    <source>
        <dbReference type="ARBA" id="ARBA00004123"/>
    </source>
</evidence>
<dbReference type="PROSITE" id="PS01159">
    <property type="entry name" value="WW_DOMAIN_1"/>
    <property type="match status" value="1"/>
</dbReference>
<dbReference type="GO" id="GO:0046872">
    <property type="term" value="F:metal ion binding"/>
    <property type="evidence" value="ECO:0007669"/>
    <property type="project" value="UniProtKB-KW"/>
</dbReference>
<feature type="region of interest" description="Disordered" evidence="17">
    <location>
        <begin position="993"/>
        <end position="1042"/>
    </location>
</feature>
<dbReference type="SMART" id="SM00317">
    <property type="entry name" value="SET"/>
    <property type="match status" value="1"/>
</dbReference>
<comment type="subcellular location">
    <subcellularLocation>
        <location evidence="2">Chromosome</location>
    </subcellularLocation>
    <subcellularLocation>
        <location evidence="1">Nucleus</location>
    </subcellularLocation>
</comment>
<feature type="compositionally biased region" description="Basic and acidic residues" evidence="17">
    <location>
        <begin position="446"/>
        <end position="465"/>
    </location>
</feature>
<dbReference type="SUPFAM" id="SSF82199">
    <property type="entry name" value="SET domain"/>
    <property type="match status" value="1"/>
</dbReference>
<evidence type="ECO:0000256" key="9">
    <source>
        <dbReference type="ARBA" id="ARBA00022691"/>
    </source>
</evidence>
<dbReference type="InterPro" id="IPR006560">
    <property type="entry name" value="AWS_dom"/>
</dbReference>
<dbReference type="Proteomes" id="UP000695007">
    <property type="component" value="Unplaced"/>
</dbReference>
<evidence type="ECO:0000256" key="16">
    <source>
        <dbReference type="ARBA" id="ARBA00023242"/>
    </source>
</evidence>
<keyword evidence="6" id="KW-0597">Phosphoprotein</keyword>
<dbReference type="GO" id="GO:0005634">
    <property type="term" value="C:nucleus"/>
    <property type="evidence" value="ECO:0007669"/>
    <property type="project" value="UniProtKB-SubCell"/>
</dbReference>
<dbReference type="SUPFAM" id="SSF51045">
    <property type="entry name" value="WW domain"/>
    <property type="match status" value="1"/>
</dbReference>
<evidence type="ECO:0000256" key="2">
    <source>
        <dbReference type="ARBA" id="ARBA00004286"/>
    </source>
</evidence>
<dbReference type="InterPro" id="IPR001214">
    <property type="entry name" value="SET_dom"/>
</dbReference>
<sequence length="1767" mass="201157">MARRRKTEAKAPLKQQPKSSAVRKSSRQRAKKQLEENKPNGDILSVNLNNSEDCKDLDNYSGQESPKKINAVPKKSTRYKSLIEKEKSATESANSLGGESDSQDDSKTDSPPIQKFETIEDRQIIASESNLNDVIWPEDIIEETIICEEMEVEAEMADSCSIAQDGSVVLEQVLLMNDSHFEGKDVVEYTVIQSEDGTESMMVSSDNVENITSIDNSYKTTDSYEMIEQGLSVLHMTESEVLEPLEESESVVITENDKSNEASPYDFNNFDSCKSNADNSRKEYRSLRSVTKSGKSTKPKKTVNACDTIVKKDSDNKKKKPEASSKVPLIEDKLLNTGGKEKTVKSKKVNPIVSTNIIEQNNTQHSIVLPQNTVVLTQEYDNSSLIFDKMENQEILQVPSTDSLKDNKIVNNSINFEQKSISNPIDIKIDVINRLPAKSKNLLFSSEEHSRDSEIDGKLDSEDTKLSSSSENSNDTLLSSNSCKVSDFNTENKSTLNQLNESDKKPGFRSRSGSTDTTGSESGSNSSGVRRSNRIRTIGLMKQRSRGRGLVTKPCTDSAKISSQQDRDKLISNTSPIQEKDTANQSKDNLDSISETQSDKENNSNKTTISQDILTPLITATGTTGYDSDSNKPVKVKSRWRRSSELEMSNSGCWSASRPNLGFSNLTMTGTSIGIVSNSLNDTITKLPSLPVGLTQEAKPISDFHDTVTLVSSQITMDTNIISDTLAVANNPLINASTMFIPKTIGAKISLPMVPTGTDREMEERLSQFEHLKENLYLTERYTSKETKRMVCDCFLTEEEFQRGELGCGEDCLNRLLMIECGSRCVVGNRCTNKRFQNCEYANCDVFRTERKGFGLKSTCDLNAGEFIMEYVGEVVDPKDFRRRAKEYSKDKNRHYYFMALKSDQIIDATMKGNVSRFINHSCDPNAETQKWTVNGELRIGFFSKKFITAGDEITFDYHFQRYGKEAQKCFCEALNCRGWIGDNPEENKEKIEYAKDMEDVEDDSEDDVDDKDDKEDEEEKPEKQIRRKREEKKVPEHMEDEDLEEQIDKLCSNGLKNRAHTLTLSRLMVRSREIQHRTRLLKVIQSGEQPCRRLFLDYHGLRLMWSYMMDVAGSINEETQQFRLEILKTLGKLPIPNRTMLIDSKVLSVIEKWSKQLYHSPSGDSPEDDQSKLKSNNDETEMDSSEKANLESSVHDSEIKKETDPEIKSEIKAEVVEQLFISELASNLLVDWSNLKEVFRIPKKERIEQMKEHEREADRGYKEDVEKEAKEISSYERHRSDRYSRNELEKRPDRRRGRDSPDFEHNRSKDKRGLEERPNLVPVPRMSKFERRQLFAMKVAKEEEERQRRQQEDSWQQHKAQCLALGLDPFTTAAFDPQSGYPLFFNPQLGQWQAYPIQEGGADLGQQCASVYMGPTGTGQTLANSSQPTTMLVTGPVYPAYGQLQVGPSGLVQIHNGAPLAYPDKRDEPRPVPPTEPDRAPQPELAPPPPLDLPPKWKWARDKRGRIYYYHAKERVSQWLPPPPDHIAVQPDSSTTSESSGESSESEEEEEEADEQVEQQSAEGMDLDVTAPETQPKPDIVPTPIVPETKKRREGLVQERIISPRREEDRVDHKKYKVIKEKLRRQKERAKLKEHFEKMRKHRRSNKSKSHAKHSTSKFQSITSDMSPTMERKIKDTFRINMANVMVHFLNPYRKSDCKQGRITNTEDFKHLARKLTHFVLAKELKHCKSVDELECNDNVKHKAKDFVRKYMSKFGAVYQKGTDED</sequence>
<dbReference type="InterPro" id="IPR046341">
    <property type="entry name" value="SET_dom_sf"/>
</dbReference>
<feature type="region of interest" description="Disordered" evidence="17">
    <location>
        <begin position="1"/>
        <end position="116"/>
    </location>
</feature>
<dbReference type="InterPro" id="IPR001202">
    <property type="entry name" value="WW_dom"/>
</dbReference>
<dbReference type="RefSeq" id="XP_011506148.1">
    <property type="nucleotide sequence ID" value="XM_011507846.1"/>
</dbReference>
<evidence type="ECO:0000256" key="6">
    <source>
        <dbReference type="ARBA" id="ARBA00022553"/>
    </source>
</evidence>
<keyword evidence="9" id="KW-0949">S-adenosyl-L-methionine</keyword>
<evidence type="ECO:0000313" key="22">
    <source>
        <dbReference type="Proteomes" id="UP000695007"/>
    </source>
</evidence>
<dbReference type="PROSITE" id="PS50280">
    <property type="entry name" value="SET"/>
    <property type="match status" value="1"/>
</dbReference>
<feature type="region of interest" description="Disordered" evidence="17">
    <location>
        <begin position="1520"/>
        <end position="1586"/>
    </location>
</feature>
<feature type="domain" description="AWS" evidence="21">
    <location>
        <begin position="787"/>
        <end position="840"/>
    </location>
</feature>
<feature type="compositionally biased region" description="Low complexity" evidence="17">
    <location>
        <begin position="1533"/>
        <end position="1544"/>
    </location>
</feature>
<feature type="region of interest" description="Disordered" evidence="17">
    <location>
        <begin position="1159"/>
        <end position="1206"/>
    </location>
</feature>
<dbReference type="Gene3D" id="1.10.1740.100">
    <property type="entry name" value="Set2, Rpb1 interacting domain"/>
    <property type="match status" value="1"/>
</dbReference>
<keyword evidence="5" id="KW-0217">Developmental protein</keyword>
<dbReference type="GO" id="GO:0006355">
    <property type="term" value="P:regulation of DNA-templated transcription"/>
    <property type="evidence" value="ECO:0007669"/>
    <property type="project" value="InterPro"/>
</dbReference>
<dbReference type="PANTHER" id="PTHR46711">
    <property type="entry name" value="HISTONE-LYSINE N-METHYLTRANSFERASE SETD2"/>
    <property type="match status" value="1"/>
</dbReference>
<evidence type="ECO:0000256" key="10">
    <source>
        <dbReference type="ARBA" id="ARBA00022723"/>
    </source>
</evidence>
<keyword evidence="7" id="KW-0489">Methyltransferase</keyword>
<evidence type="ECO:0000256" key="3">
    <source>
        <dbReference type="ARBA" id="ARBA00012178"/>
    </source>
</evidence>
<dbReference type="InterPro" id="IPR013257">
    <property type="entry name" value="SRI"/>
</dbReference>
<evidence type="ECO:0000313" key="23">
    <source>
        <dbReference type="RefSeq" id="XP_011506148.1"/>
    </source>
</evidence>
<feature type="region of interest" description="Disordered" evidence="17">
    <location>
        <begin position="1251"/>
        <end position="1322"/>
    </location>
</feature>
<keyword evidence="15" id="KW-0804">Transcription</keyword>
<evidence type="ECO:0000256" key="15">
    <source>
        <dbReference type="ARBA" id="ARBA00023163"/>
    </source>
</evidence>
<feature type="compositionally biased region" description="Polar residues" evidence="17">
    <location>
        <begin position="269"/>
        <end position="278"/>
    </location>
</feature>
<dbReference type="CDD" id="cd19172">
    <property type="entry name" value="SET_SETD2"/>
    <property type="match status" value="1"/>
</dbReference>
<keyword evidence="8" id="KW-0808">Transferase</keyword>
<name>A0AAJ6YXF2_9HYME</name>
<feature type="region of interest" description="Disordered" evidence="17">
    <location>
        <begin position="257"/>
        <end position="325"/>
    </location>
</feature>
<keyword evidence="4" id="KW-0158">Chromosome</keyword>
<evidence type="ECO:0000259" key="20">
    <source>
        <dbReference type="PROSITE" id="PS50868"/>
    </source>
</evidence>
<evidence type="ECO:0000256" key="7">
    <source>
        <dbReference type="ARBA" id="ARBA00022603"/>
    </source>
</evidence>
<feature type="compositionally biased region" description="Acidic residues" evidence="17">
    <location>
        <begin position="1545"/>
        <end position="1558"/>
    </location>
</feature>
<evidence type="ECO:0000256" key="17">
    <source>
        <dbReference type="SAM" id="MobiDB-lite"/>
    </source>
</evidence>
<dbReference type="InterPro" id="IPR036020">
    <property type="entry name" value="WW_dom_sf"/>
</dbReference>
<evidence type="ECO:0000256" key="8">
    <source>
        <dbReference type="ARBA" id="ARBA00022679"/>
    </source>
</evidence>
<evidence type="ECO:0000256" key="11">
    <source>
        <dbReference type="ARBA" id="ARBA00022782"/>
    </source>
</evidence>
<feature type="domain" description="SET" evidence="19">
    <location>
        <begin position="842"/>
        <end position="959"/>
    </location>
</feature>
<feature type="domain" description="WW" evidence="18">
    <location>
        <begin position="1492"/>
        <end position="1525"/>
    </location>
</feature>
<organism evidence="22 23">
    <name type="scientific">Ceratosolen solmsi marchali</name>
    <dbReference type="NCBI Taxonomy" id="326594"/>
    <lineage>
        <taxon>Eukaryota</taxon>
        <taxon>Metazoa</taxon>
        <taxon>Ecdysozoa</taxon>
        <taxon>Arthropoda</taxon>
        <taxon>Hexapoda</taxon>
        <taxon>Insecta</taxon>
        <taxon>Pterygota</taxon>
        <taxon>Neoptera</taxon>
        <taxon>Endopterygota</taxon>
        <taxon>Hymenoptera</taxon>
        <taxon>Apocrita</taxon>
        <taxon>Proctotrupomorpha</taxon>
        <taxon>Chalcidoidea</taxon>
        <taxon>Agaonidae</taxon>
        <taxon>Agaoninae</taxon>
        <taxon>Ceratosolen</taxon>
    </lineage>
</organism>
<dbReference type="KEGG" id="csol:105368748"/>
<dbReference type="GeneID" id="105368748"/>
<dbReference type="SMART" id="SM00570">
    <property type="entry name" value="AWS"/>
    <property type="match status" value="1"/>
</dbReference>
<keyword evidence="16" id="KW-0539">Nucleus</keyword>
<feature type="compositionally biased region" description="Polar residues" evidence="17">
    <location>
        <begin position="466"/>
        <end position="500"/>
    </location>
</feature>
<dbReference type="PROSITE" id="PS50868">
    <property type="entry name" value="POST_SET"/>
    <property type="match status" value="1"/>
</dbReference>
<dbReference type="CTD" id="32301"/>
<keyword evidence="11" id="KW-0221">Differentiation</keyword>